<dbReference type="AlphaFoldDB" id="A0A1U7J0C8"/>
<gene>
    <name evidence="1" type="ORF">NIES30_20905</name>
</gene>
<dbReference type="STRING" id="549789.NIES30_20905"/>
<name>A0A1U7J0C8_9CYAN</name>
<reference evidence="1 2" key="1">
    <citation type="submission" date="2016-11" db="EMBL/GenBank/DDBJ databases">
        <title>Draft Genome Sequences of Nine Cyanobacterial Strains from Diverse Habitats.</title>
        <authorList>
            <person name="Zhu T."/>
            <person name="Hou S."/>
            <person name="Lu X."/>
            <person name="Hess W.R."/>
        </authorList>
    </citation>
    <scope>NUCLEOTIDE SEQUENCE [LARGE SCALE GENOMIC DNA]</scope>
    <source>
        <strain evidence="1 2">NIES-30</strain>
    </source>
</reference>
<organism evidence="1 2">
    <name type="scientific">Phormidium tenue NIES-30</name>
    <dbReference type="NCBI Taxonomy" id="549789"/>
    <lineage>
        <taxon>Bacteria</taxon>
        <taxon>Bacillati</taxon>
        <taxon>Cyanobacteriota</taxon>
        <taxon>Cyanophyceae</taxon>
        <taxon>Oscillatoriophycideae</taxon>
        <taxon>Oscillatoriales</taxon>
        <taxon>Oscillatoriaceae</taxon>
        <taxon>Phormidium</taxon>
    </lineage>
</organism>
<dbReference type="EMBL" id="MRCG01000019">
    <property type="protein sequence ID" value="OKH44954.1"/>
    <property type="molecule type" value="Genomic_DNA"/>
</dbReference>
<evidence type="ECO:0000313" key="1">
    <source>
        <dbReference type="EMBL" id="OKH44954.1"/>
    </source>
</evidence>
<protein>
    <submittedName>
        <fullName evidence="1">Uncharacterized protein</fullName>
    </submittedName>
</protein>
<keyword evidence="2" id="KW-1185">Reference proteome</keyword>
<dbReference type="Proteomes" id="UP000185557">
    <property type="component" value="Unassembled WGS sequence"/>
</dbReference>
<dbReference type="OrthoDB" id="573945at2"/>
<accession>A0A1U7J0C8</accession>
<evidence type="ECO:0000313" key="2">
    <source>
        <dbReference type="Proteomes" id="UP000185557"/>
    </source>
</evidence>
<sequence length="75" mass="8514">MIPQVHSQTDRKPAAGWQPVCHITYTRDTWVKLAQPPSAYAADEAKLLCQESPDTWVAWVPDHGETVLHKSHFYA</sequence>
<comment type="caution">
    <text evidence="1">The sequence shown here is derived from an EMBL/GenBank/DDBJ whole genome shotgun (WGS) entry which is preliminary data.</text>
</comment>
<dbReference type="RefSeq" id="WP_073610395.1">
    <property type="nucleotide sequence ID" value="NZ_MRCG01000019.1"/>
</dbReference>
<proteinExistence type="predicted"/>